<feature type="compositionally biased region" description="Polar residues" evidence="1">
    <location>
        <begin position="24"/>
        <end position="35"/>
    </location>
</feature>
<keyword evidence="3" id="KW-1185">Reference proteome</keyword>
<dbReference type="EMBL" id="NHZQ01000003">
    <property type="protein sequence ID" value="PSK60823.1"/>
    <property type="molecule type" value="Genomic_DNA"/>
</dbReference>
<feature type="region of interest" description="Disordered" evidence="1">
    <location>
        <begin position="1"/>
        <end position="35"/>
    </location>
</feature>
<organism evidence="2 3">
    <name type="scientific">Elsinoe australis</name>
    <dbReference type="NCBI Taxonomy" id="40998"/>
    <lineage>
        <taxon>Eukaryota</taxon>
        <taxon>Fungi</taxon>
        <taxon>Dikarya</taxon>
        <taxon>Ascomycota</taxon>
        <taxon>Pezizomycotina</taxon>
        <taxon>Dothideomycetes</taxon>
        <taxon>Dothideomycetidae</taxon>
        <taxon>Myriangiales</taxon>
        <taxon>Elsinoaceae</taxon>
        <taxon>Elsinoe</taxon>
    </lineage>
</organism>
<gene>
    <name evidence="2" type="ORF">B9Z65_973</name>
</gene>
<evidence type="ECO:0000313" key="3">
    <source>
        <dbReference type="Proteomes" id="UP000243723"/>
    </source>
</evidence>
<reference evidence="2 3" key="1">
    <citation type="submission" date="2017-05" db="EMBL/GenBank/DDBJ databases">
        <title>Draft genome sequence of Elsinoe australis.</title>
        <authorList>
            <person name="Cheng Q."/>
        </authorList>
    </citation>
    <scope>NUCLEOTIDE SEQUENCE [LARGE SCALE GENOMIC DNA]</scope>
    <source>
        <strain evidence="2 3">NL1</strain>
    </source>
</reference>
<protein>
    <submittedName>
        <fullName evidence="2">Uncharacterized protein</fullName>
    </submittedName>
</protein>
<evidence type="ECO:0000313" key="2">
    <source>
        <dbReference type="EMBL" id="PSK60823.1"/>
    </source>
</evidence>
<accession>A0A2P8AK18</accession>
<name>A0A2P8AK18_9PEZI</name>
<comment type="caution">
    <text evidence="2">The sequence shown here is derived from an EMBL/GenBank/DDBJ whole genome shotgun (WGS) entry which is preliminary data.</text>
</comment>
<dbReference type="Proteomes" id="UP000243723">
    <property type="component" value="Unassembled WGS sequence"/>
</dbReference>
<dbReference type="AlphaFoldDB" id="A0A2P8AK18"/>
<evidence type="ECO:0000256" key="1">
    <source>
        <dbReference type="SAM" id="MobiDB-lite"/>
    </source>
</evidence>
<sequence length="196" mass="21122">MASSDENDSTALAATPVYAESREATTSADGAVTHDTTTMPLSGAITLPFRPTTPASLTTASFPPTAPTPDLLWPVSPHDMATQPLNTLTLLQHDLANLQVTSPWFFIDTPTTLIYDSMTDLFVKTAQVLRIVRDLTSTPPIEALLSEPECAVLVRNVASQLLRFAADSTILSGEYMSLKGTVTLAHSDFLEKDSQR</sequence>
<proteinExistence type="predicted"/>